<keyword evidence="6" id="KW-0479">Metal-binding</keyword>
<dbReference type="GO" id="GO:0006527">
    <property type="term" value="P:L-arginine catabolic process"/>
    <property type="evidence" value="ECO:0007669"/>
    <property type="project" value="InterPro"/>
</dbReference>
<dbReference type="InterPro" id="IPR022653">
    <property type="entry name" value="De-COase2_pyr-phos_BS"/>
</dbReference>
<evidence type="ECO:0000256" key="13">
    <source>
        <dbReference type="NCBIfam" id="TIGR01273"/>
    </source>
</evidence>
<evidence type="ECO:0000256" key="10">
    <source>
        <dbReference type="ARBA" id="ARBA00023066"/>
    </source>
</evidence>
<evidence type="ECO:0000313" key="19">
    <source>
        <dbReference type="Proteomes" id="UP000595564"/>
    </source>
</evidence>
<dbReference type="Proteomes" id="UP000595564">
    <property type="component" value="Chromosome"/>
</dbReference>
<dbReference type="InterPro" id="IPR029066">
    <property type="entry name" value="PLP-binding_barrel"/>
</dbReference>
<dbReference type="AlphaFoldDB" id="A0A7R6PG40"/>
<feature type="active site" description="Proton donor" evidence="15">
    <location>
        <position position="498"/>
    </location>
</feature>
<keyword evidence="19" id="KW-1185">Reference proteome</keyword>
<dbReference type="InterPro" id="IPR009006">
    <property type="entry name" value="Ala_racemase/Decarboxylase_C"/>
</dbReference>
<dbReference type="Pfam" id="PF02784">
    <property type="entry name" value="Orn_Arg_deC_N"/>
    <property type="match status" value="1"/>
</dbReference>
<protein>
    <recommendedName>
        <fullName evidence="5 13">Arginine decarboxylase</fullName>
        <ecNumber evidence="5 13">4.1.1.19</ecNumber>
    </recommendedName>
</protein>
<keyword evidence="11" id="KW-0620">Polyamine biosynthesis</keyword>
<evidence type="ECO:0000256" key="15">
    <source>
        <dbReference type="PIRSR" id="PIRSR600183-50"/>
    </source>
</evidence>
<evidence type="ECO:0000259" key="16">
    <source>
        <dbReference type="Pfam" id="PF02784"/>
    </source>
</evidence>
<dbReference type="PIRSF" id="PIRSF001336">
    <property type="entry name" value="Arg_decrbxlase"/>
    <property type="match status" value="1"/>
</dbReference>
<dbReference type="InterPro" id="IPR002985">
    <property type="entry name" value="Arg_decrbxlase"/>
</dbReference>
<dbReference type="PANTHER" id="PTHR43295:SF9">
    <property type="entry name" value="BIOSYNTHETIC ARGININE DECARBOXYLASE"/>
    <property type="match status" value="1"/>
</dbReference>
<name>A0A7R6PG40_9BACT</name>
<evidence type="ECO:0000256" key="9">
    <source>
        <dbReference type="ARBA" id="ARBA00022898"/>
    </source>
</evidence>
<feature type="domain" description="Orn/DAP/Arg decarboxylase 2 N-terminal" evidence="16">
    <location>
        <begin position="74"/>
        <end position="340"/>
    </location>
</feature>
<keyword evidence="7" id="KW-0210">Decarboxylase</keyword>
<dbReference type="KEGG" id="thyd:TTHT_1620"/>
<evidence type="ECO:0000256" key="1">
    <source>
        <dbReference type="ARBA" id="ARBA00001933"/>
    </source>
</evidence>
<keyword evidence="9 14" id="KW-0663">Pyridoxal phosphate</keyword>
<dbReference type="NCBIfam" id="TIGR01273">
    <property type="entry name" value="speA"/>
    <property type="match status" value="1"/>
</dbReference>
<evidence type="ECO:0000256" key="5">
    <source>
        <dbReference type="ARBA" id="ARBA00012426"/>
    </source>
</evidence>
<comment type="function">
    <text evidence="3">Catalyzes the biosynthesis of agmatine from arginine.</text>
</comment>
<comment type="cofactor">
    <cofactor evidence="2">
        <name>Mg(2+)</name>
        <dbReference type="ChEBI" id="CHEBI:18420"/>
    </cofactor>
</comment>
<dbReference type="Gene3D" id="1.20.58.930">
    <property type="match status" value="1"/>
</dbReference>
<keyword evidence="8" id="KW-0460">Magnesium</keyword>
<evidence type="ECO:0000256" key="8">
    <source>
        <dbReference type="ARBA" id="ARBA00022842"/>
    </source>
</evidence>
<feature type="domain" description="Arginine decarboxylase helical bundle" evidence="17">
    <location>
        <begin position="369"/>
        <end position="447"/>
    </location>
</feature>
<evidence type="ECO:0000256" key="7">
    <source>
        <dbReference type="ARBA" id="ARBA00022793"/>
    </source>
</evidence>
<dbReference type="SUPFAM" id="SSF51419">
    <property type="entry name" value="PLP-binding barrel"/>
    <property type="match status" value="1"/>
</dbReference>
<dbReference type="EC" id="4.1.1.19" evidence="5 13"/>
<accession>A0A7R6PG40</accession>
<comment type="cofactor">
    <cofactor evidence="1 14">
        <name>pyridoxal 5'-phosphate</name>
        <dbReference type="ChEBI" id="CHEBI:597326"/>
    </cofactor>
</comment>
<evidence type="ECO:0000256" key="12">
    <source>
        <dbReference type="ARBA" id="ARBA00023239"/>
    </source>
</evidence>
<reference evidence="18 19" key="1">
    <citation type="journal article" date="2012" name="Extremophiles">
        <title>Thermotomaculum hydrothermale gen. nov., sp. nov., a novel heterotrophic thermophile within the phylum Acidobacteria from a deep-sea hydrothermal vent chimney in the Southern Okinawa Trough.</title>
        <authorList>
            <person name="Izumi H."/>
            <person name="Nunoura T."/>
            <person name="Miyazaki M."/>
            <person name="Mino S."/>
            <person name="Toki T."/>
            <person name="Takai K."/>
            <person name="Sako Y."/>
            <person name="Sawabe T."/>
            <person name="Nakagawa S."/>
        </authorList>
    </citation>
    <scope>NUCLEOTIDE SEQUENCE [LARGE SCALE GENOMIC DNA]</scope>
    <source>
        <strain evidence="18 19">AC55</strain>
    </source>
</reference>
<dbReference type="Pfam" id="PF17810">
    <property type="entry name" value="Arg_decarb_HB"/>
    <property type="match status" value="1"/>
</dbReference>
<keyword evidence="12 18" id="KW-0456">Lyase</keyword>
<dbReference type="GO" id="GO:0008295">
    <property type="term" value="P:spermidine biosynthetic process"/>
    <property type="evidence" value="ECO:0007669"/>
    <property type="project" value="UniProtKB-UniRule"/>
</dbReference>
<dbReference type="Gene3D" id="3.20.20.10">
    <property type="entry name" value="Alanine racemase"/>
    <property type="match status" value="1"/>
</dbReference>
<feature type="modified residue" description="N6-(pyridoxal phosphate)lysine" evidence="14">
    <location>
        <position position="99"/>
    </location>
</feature>
<dbReference type="Gene3D" id="2.40.37.10">
    <property type="entry name" value="Lyase, Ornithine Decarboxylase, Chain A, domain 1"/>
    <property type="match status" value="1"/>
</dbReference>
<dbReference type="PRINTS" id="PR01180">
    <property type="entry name" value="ARGDCRBXLASE"/>
</dbReference>
<dbReference type="InterPro" id="IPR022644">
    <property type="entry name" value="De-COase2_N"/>
</dbReference>
<dbReference type="InterPro" id="IPR000183">
    <property type="entry name" value="Orn/DAP/Arg_de-COase"/>
</dbReference>
<dbReference type="CDD" id="cd06830">
    <property type="entry name" value="PLPDE_III_ADC"/>
    <property type="match status" value="1"/>
</dbReference>
<evidence type="ECO:0000256" key="2">
    <source>
        <dbReference type="ARBA" id="ARBA00001946"/>
    </source>
</evidence>
<dbReference type="GO" id="GO:0046872">
    <property type="term" value="F:metal ion binding"/>
    <property type="evidence" value="ECO:0007669"/>
    <property type="project" value="UniProtKB-KW"/>
</dbReference>
<proteinExistence type="inferred from homology"/>
<comment type="similarity">
    <text evidence="4">Belongs to the Orn/Lys/Arg decarboxylase class-II family. SpeA subfamily.</text>
</comment>
<evidence type="ECO:0000259" key="17">
    <source>
        <dbReference type="Pfam" id="PF17810"/>
    </source>
</evidence>
<dbReference type="PROSITE" id="PS00878">
    <property type="entry name" value="ODR_DC_2_1"/>
    <property type="match status" value="1"/>
</dbReference>
<dbReference type="NCBIfam" id="NF003763">
    <property type="entry name" value="PRK05354.1"/>
    <property type="match status" value="1"/>
</dbReference>
<dbReference type="GO" id="GO:0008792">
    <property type="term" value="F:arginine decarboxylase activity"/>
    <property type="evidence" value="ECO:0007669"/>
    <property type="project" value="UniProtKB-UniRule"/>
</dbReference>
<evidence type="ECO:0000256" key="11">
    <source>
        <dbReference type="ARBA" id="ARBA00023115"/>
    </source>
</evidence>
<evidence type="ECO:0000256" key="3">
    <source>
        <dbReference type="ARBA" id="ARBA00002257"/>
    </source>
</evidence>
<evidence type="ECO:0000313" key="18">
    <source>
        <dbReference type="EMBL" id="BBB33108.1"/>
    </source>
</evidence>
<organism evidence="18 19">
    <name type="scientific">Thermotomaculum hydrothermale</name>
    <dbReference type="NCBI Taxonomy" id="981385"/>
    <lineage>
        <taxon>Bacteria</taxon>
        <taxon>Pseudomonadati</taxon>
        <taxon>Acidobacteriota</taxon>
        <taxon>Holophagae</taxon>
        <taxon>Thermotomaculales</taxon>
        <taxon>Thermotomaculaceae</taxon>
        <taxon>Thermotomaculum</taxon>
    </lineage>
</organism>
<dbReference type="InterPro" id="IPR040634">
    <property type="entry name" value="Arg_decarb_HB"/>
</dbReference>
<sequence>MYYLETPEDYYRIKDWGVRYFSVNEKGNLCVNPTKKQDVYVEIPLLVKKARKEYGLNLPITFNFGQIIDYSISKIVHSFEKAIKEFGGAKGYKPVYPIKVNQDALVVEQVLKGGKGFSIGIEAGSKAELCAIIEKADKNTTVICNGFKDIEYIKLIKEAANFFDEIFVVIDKFSELFLIEQVFREAERLPFIGIRCRLHTRGTGKWEMSGGDYAKFGLTAMEILKAIDFLKNKNLLDRVKLLHAHIGSQITHTVKIKEMVYEAGVLYCELKKLGVDIKYIDFGGGLAVDYDGSKSATPSSANYTITEYANNIIFHLKEVCDAKNVEVPFVLTESGRAMVAYHSFTVFNVFEYTSLFKQRDLPERYDYSKNEILLNLKETFDVINSQNLREYFHDAVHFKNRLHTLFNEGLLTLEEKAVGEVLFWNIVKKASIISRKMQDLPEELENLDSLLAVKYVSNFSIFNSIPDFWAIKQLFPVCPIERLNEIPVVNATLVDITCDSDGKIDRFVDFAKYSDTIKLHKLNDGEYLLGVFLTGAYQKTLGNIHNLFGETGEVWVSVNGENQFEFDSVSQGKSVEELLKLKGYNVDTVKERIKDRDFISSIIGKTSYLKTTGKVFAVEKQKSITLAYNVENLSCPRCRGELISLVSDASIVSSFRVDKDKEIVEITLESQEAKPVFEELLVKNGFSFKEI</sequence>
<evidence type="ECO:0000256" key="14">
    <source>
        <dbReference type="PIRSR" id="PIRSR001336-50"/>
    </source>
</evidence>
<dbReference type="SUPFAM" id="SSF50621">
    <property type="entry name" value="Alanine racemase C-terminal domain-like"/>
    <property type="match status" value="1"/>
</dbReference>
<keyword evidence="10" id="KW-0745">Spermidine biosynthesis</keyword>
<evidence type="ECO:0000256" key="6">
    <source>
        <dbReference type="ARBA" id="ARBA00022723"/>
    </source>
</evidence>
<gene>
    <name evidence="18" type="primary">speA</name>
    <name evidence="18" type="ORF">TTHT_1620</name>
</gene>
<dbReference type="PANTHER" id="PTHR43295">
    <property type="entry name" value="ARGININE DECARBOXYLASE"/>
    <property type="match status" value="1"/>
</dbReference>
<dbReference type="PRINTS" id="PR01179">
    <property type="entry name" value="ODADCRBXLASE"/>
</dbReference>
<evidence type="ECO:0000256" key="4">
    <source>
        <dbReference type="ARBA" id="ARBA00008357"/>
    </source>
</evidence>
<dbReference type="RefSeq" id="WP_201327406.1">
    <property type="nucleotide sequence ID" value="NZ_AP017470.1"/>
</dbReference>
<dbReference type="EMBL" id="AP017470">
    <property type="protein sequence ID" value="BBB33108.1"/>
    <property type="molecule type" value="Genomic_DNA"/>
</dbReference>